<reference evidence="4" key="2">
    <citation type="submission" date="2025-08" db="UniProtKB">
        <authorList>
            <consortium name="RefSeq"/>
        </authorList>
    </citation>
    <scope>IDENTIFICATION</scope>
    <source>
        <tissue evidence="4">Leaf</tissue>
    </source>
</reference>
<feature type="coiled-coil region" evidence="1">
    <location>
        <begin position="51"/>
        <end position="82"/>
    </location>
</feature>
<organism evidence="3 4">
    <name type="scientific">Camelina sativa</name>
    <name type="common">False flax</name>
    <name type="synonym">Myagrum sativum</name>
    <dbReference type="NCBI Taxonomy" id="90675"/>
    <lineage>
        <taxon>Eukaryota</taxon>
        <taxon>Viridiplantae</taxon>
        <taxon>Streptophyta</taxon>
        <taxon>Embryophyta</taxon>
        <taxon>Tracheophyta</taxon>
        <taxon>Spermatophyta</taxon>
        <taxon>Magnoliopsida</taxon>
        <taxon>eudicotyledons</taxon>
        <taxon>Gunneridae</taxon>
        <taxon>Pentapetalae</taxon>
        <taxon>rosids</taxon>
        <taxon>malvids</taxon>
        <taxon>Brassicales</taxon>
        <taxon>Brassicaceae</taxon>
        <taxon>Camelineae</taxon>
        <taxon>Camelina</taxon>
    </lineage>
</organism>
<sequence length="312" mass="35671">MVEDDLGFGGLERQKLRKSMEKIKADASGVITCVRQLKGLLDHFGMVEGNIEKRSRELDLKEKELQSLSSDLEKKIQTFEEEKSKAGDLKKLAEECTQELRLKRNDLTVKLDSLTRVQSVLELKDKQLGQLMAELKRRCNEARSVQERKKEMEAETERKKKELTLIVNQIEESGKLLEKRSREVELMEKDIEEKGKELDLVKSQVNSWEEKLLQLRTNDDCTTEVSPRKEQADSPDNTPVEVELKKKQLGQTKTVLVKHTGVEEDNNNLVSGLTPGVNVVVMSSSDVKSSTDETKHPQVLYTYQRKEAMKDA</sequence>
<evidence type="ECO:0000256" key="2">
    <source>
        <dbReference type="SAM" id="MobiDB-lite"/>
    </source>
</evidence>
<dbReference type="RefSeq" id="XP_010421074.1">
    <property type="nucleotide sequence ID" value="XM_010422772.1"/>
</dbReference>
<evidence type="ECO:0000256" key="1">
    <source>
        <dbReference type="SAM" id="Coils"/>
    </source>
</evidence>
<keyword evidence="3" id="KW-1185">Reference proteome</keyword>
<feature type="region of interest" description="Disordered" evidence="2">
    <location>
        <begin position="220"/>
        <end position="239"/>
    </location>
</feature>
<feature type="coiled-coil region" evidence="1">
    <location>
        <begin position="132"/>
        <end position="218"/>
    </location>
</feature>
<evidence type="ECO:0000313" key="4">
    <source>
        <dbReference type="RefSeq" id="XP_010421074.1"/>
    </source>
</evidence>
<name>A0ABM0T596_CAMSA</name>
<keyword evidence="1" id="KW-0175">Coiled coil</keyword>
<proteinExistence type="predicted"/>
<dbReference type="GeneID" id="104706542"/>
<dbReference type="Proteomes" id="UP000694864">
    <property type="component" value="Chromosome 1"/>
</dbReference>
<gene>
    <name evidence="4" type="primary">LOC104706542</name>
</gene>
<protein>
    <submittedName>
        <fullName evidence="4">DNA ligase 1-like isoform X1</fullName>
    </submittedName>
</protein>
<evidence type="ECO:0000313" key="3">
    <source>
        <dbReference type="Proteomes" id="UP000694864"/>
    </source>
</evidence>
<reference evidence="3" key="1">
    <citation type="journal article" date="2014" name="Nat. Commun.">
        <title>The emerging biofuel crop Camelina sativa retains a highly undifferentiated hexaploid genome structure.</title>
        <authorList>
            <person name="Kagale S."/>
            <person name="Koh C."/>
            <person name="Nixon J."/>
            <person name="Bollina V."/>
            <person name="Clarke W.E."/>
            <person name="Tuteja R."/>
            <person name="Spillane C."/>
            <person name="Robinson S.J."/>
            <person name="Links M.G."/>
            <person name="Clarke C."/>
            <person name="Higgins E.E."/>
            <person name="Huebert T."/>
            <person name="Sharpe A.G."/>
            <person name="Parkin I.A."/>
        </authorList>
    </citation>
    <scope>NUCLEOTIDE SEQUENCE [LARGE SCALE GENOMIC DNA]</scope>
    <source>
        <strain evidence="3">cv. DH55</strain>
    </source>
</reference>
<accession>A0ABM0T596</accession>